<dbReference type="Gene3D" id="1.25.10.10">
    <property type="entry name" value="Leucine-rich Repeat Variant"/>
    <property type="match status" value="1"/>
</dbReference>
<comment type="caution">
    <text evidence="7">The sequence shown here is derived from an EMBL/GenBank/DDBJ whole genome shotgun (WGS) entry which is preliminary data.</text>
</comment>
<dbReference type="InterPro" id="IPR021850">
    <property type="entry name" value="Symplekin/Pta1"/>
</dbReference>
<dbReference type="PANTHER" id="PTHR15245:SF20">
    <property type="entry name" value="SYMPLEKIN"/>
    <property type="match status" value="1"/>
</dbReference>
<comment type="subcellular location">
    <subcellularLocation>
        <location evidence="1">Nucleus</location>
    </subcellularLocation>
</comment>
<dbReference type="PANTHER" id="PTHR15245">
    <property type="entry name" value="SYMPLEKIN-RELATED"/>
    <property type="match status" value="1"/>
</dbReference>
<evidence type="ECO:0000256" key="1">
    <source>
        <dbReference type="ARBA" id="ARBA00004123"/>
    </source>
</evidence>
<keyword evidence="2" id="KW-0507">mRNA processing</keyword>
<accession>A0AAV5ADA5</accession>
<dbReference type="GO" id="GO:0005847">
    <property type="term" value="C:mRNA cleavage and polyadenylation specificity factor complex"/>
    <property type="evidence" value="ECO:0007669"/>
    <property type="project" value="TreeGrafter"/>
</dbReference>
<dbReference type="InterPro" id="IPR011989">
    <property type="entry name" value="ARM-like"/>
</dbReference>
<evidence type="ECO:0000256" key="3">
    <source>
        <dbReference type="ARBA" id="ARBA00023242"/>
    </source>
</evidence>
<dbReference type="InterPro" id="IPR032460">
    <property type="entry name" value="Symplekin/Pta1_N"/>
</dbReference>
<evidence type="ECO:0000313" key="7">
    <source>
        <dbReference type="EMBL" id="GJJ11108.1"/>
    </source>
</evidence>
<evidence type="ECO:0008006" key="9">
    <source>
        <dbReference type="Google" id="ProtNLM"/>
    </source>
</evidence>
<gene>
    <name evidence="7" type="ORF">Clacol_005339</name>
</gene>
<feature type="compositionally biased region" description="Acidic residues" evidence="4">
    <location>
        <begin position="569"/>
        <end position="578"/>
    </location>
</feature>
<dbReference type="Pfam" id="PF11935">
    <property type="entry name" value="SYMPK_PTA1_N"/>
    <property type="match status" value="1"/>
</dbReference>
<feature type="region of interest" description="Disordered" evidence="4">
    <location>
        <begin position="345"/>
        <end position="369"/>
    </location>
</feature>
<dbReference type="Pfam" id="PF12295">
    <property type="entry name" value="Symplekin_C"/>
    <property type="match status" value="1"/>
</dbReference>
<dbReference type="InterPro" id="IPR016024">
    <property type="entry name" value="ARM-type_fold"/>
</dbReference>
<dbReference type="GO" id="GO:0006397">
    <property type="term" value="P:mRNA processing"/>
    <property type="evidence" value="ECO:0007669"/>
    <property type="project" value="UniProtKB-KW"/>
</dbReference>
<feature type="domain" description="Symplekin/Pta1 N-terminal" evidence="5">
    <location>
        <begin position="107"/>
        <end position="340"/>
    </location>
</feature>
<dbReference type="SUPFAM" id="SSF48371">
    <property type="entry name" value="ARM repeat"/>
    <property type="match status" value="1"/>
</dbReference>
<proteinExistence type="predicted"/>
<keyword evidence="8" id="KW-1185">Reference proteome</keyword>
<feature type="domain" description="Symplekin C-terminal" evidence="6">
    <location>
        <begin position="910"/>
        <end position="993"/>
    </location>
</feature>
<dbReference type="EMBL" id="BPWL01000006">
    <property type="protein sequence ID" value="GJJ11108.1"/>
    <property type="molecule type" value="Genomic_DNA"/>
</dbReference>
<reference evidence="7" key="1">
    <citation type="submission" date="2021-10" db="EMBL/GenBank/DDBJ databases">
        <title>De novo Genome Assembly of Clathrus columnatus (Basidiomycota, Fungi) Using Illumina and Nanopore Sequence Data.</title>
        <authorList>
            <person name="Ogiso-Tanaka E."/>
            <person name="Itagaki H."/>
            <person name="Hosoya T."/>
            <person name="Hosaka K."/>
        </authorList>
    </citation>
    <scope>NUCLEOTIDE SEQUENCE</scope>
    <source>
        <strain evidence="7">MO-923</strain>
    </source>
</reference>
<feature type="region of interest" description="Disordered" evidence="4">
    <location>
        <begin position="567"/>
        <end position="591"/>
    </location>
</feature>
<evidence type="ECO:0000259" key="6">
    <source>
        <dbReference type="Pfam" id="PF12295"/>
    </source>
</evidence>
<feature type="compositionally biased region" description="Basic and acidic residues" evidence="4">
    <location>
        <begin position="579"/>
        <end position="591"/>
    </location>
</feature>
<sequence length="1005" mass="112282">MAAINNASLDPLQTLSAALAVPADSPEQATLLTLLRETLEQQQTRIPILCTTLITAISNTGDSLLKRWVLDLLHFALARSSLPPETRTQLGAQSLDALAGLLNDSSPATVKVVIQCFATIYPLLFRLYCSNRTLRQPWETLLKAKAQILELITAPHASAGVKVAALKFMQRVILVQTRGISDPRLQNKADPNLALCPSDHPFISSSQLETEGMKLLERAITILFSSRSVDMLTAIVNSWSTLAKLRPPLIAVIVTSLAQWNPRQLEVPSALSIKSVEKAIRILLNHISRCVVDFMQRHRRILINAQSMPSSAPHIHQIQSALQKQTERMEIVAHEEKMRKETAALEASRKRGLPQSVEVDQGNAKRVKTEHNPDTLSEFLLNFDFSALPVGLVADIVIANLQLLTEQTLNGAIEAFRKTNPPASSRTVVPPAVAPGQPALVAASETLPVKIEEEPVDPLQMDMDEDDIEYEPDRLNDQLAGGEATTHLGQTDEPPLTLVNFQLPPPRPLSGVDRRAAIRSAITRIRTTGEEFGPPPELAGPKPYIGLPPQEMWILLLVRMVTRAKPVEEQEASDDDDSNNSKKEEEAGQEIKEDLEIRETLCDYILDDFPSRVRIASVWMNEEWFNDRLRLQYNPRWQPQYESWLQKIVAAHQERLNAKDKAFTQFLLDLPALPDSILALLREFCTDPDKTQVGFLTLREFVTLRPPLRHQALGILLELTTHPSKAIRTPAINTVKRWVPDTHPMDEIVRTYSLRLLRRLQKHVPVDETKQDQDAMHEDGLEDGQLPQEEILQTMYLPEEVTVPADKAQVLQHVELTFALSVRVPDLLDEVFSTYTQMDVTVQEAIQDLITALVKSMGPSHPKLLALLRTFPPGADTLALRILTIFTDSGRLNPTIVSLVKGLISERDLDARFLIPIIAEMDKNDILRHLPRIVSMLNGSQEPKNLVRSVFESIVATPPQTFGSVTSNLPRVRQSELLTPAELMVLLHHCEKEIAKEGNILDDIA</sequence>
<dbReference type="AlphaFoldDB" id="A0AAV5ADA5"/>
<evidence type="ECO:0000256" key="2">
    <source>
        <dbReference type="ARBA" id="ARBA00022664"/>
    </source>
</evidence>
<protein>
    <recommendedName>
        <fullName evidence="9">Symplekin</fullName>
    </recommendedName>
</protein>
<name>A0AAV5ADA5_9AGAM</name>
<dbReference type="InterPro" id="IPR022075">
    <property type="entry name" value="Symplekin_C"/>
</dbReference>
<dbReference type="Proteomes" id="UP001050691">
    <property type="component" value="Unassembled WGS sequence"/>
</dbReference>
<evidence type="ECO:0000313" key="8">
    <source>
        <dbReference type="Proteomes" id="UP001050691"/>
    </source>
</evidence>
<organism evidence="7 8">
    <name type="scientific">Clathrus columnatus</name>
    <dbReference type="NCBI Taxonomy" id="1419009"/>
    <lineage>
        <taxon>Eukaryota</taxon>
        <taxon>Fungi</taxon>
        <taxon>Dikarya</taxon>
        <taxon>Basidiomycota</taxon>
        <taxon>Agaricomycotina</taxon>
        <taxon>Agaricomycetes</taxon>
        <taxon>Phallomycetidae</taxon>
        <taxon>Phallales</taxon>
        <taxon>Clathraceae</taxon>
        <taxon>Clathrus</taxon>
    </lineage>
</organism>
<keyword evidence="3" id="KW-0539">Nucleus</keyword>
<evidence type="ECO:0000259" key="5">
    <source>
        <dbReference type="Pfam" id="PF11935"/>
    </source>
</evidence>
<evidence type="ECO:0000256" key="4">
    <source>
        <dbReference type="SAM" id="MobiDB-lite"/>
    </source>
</evidence>